<keyword evidence="3" id="KW-1185">Reference proteome</keyword>
<dbReference type="GO" id="GO:0016020">
    <property type="term" value="C:membrane"/>
    <property type="evidence" value="ECO:0007669"/>
    <property type="project" value="TreeGrafter"/>
</dbReference>
<evidence type="ECO:0000313" key="3">
    <source>
        <dbReference type="Proteomes" id="UP001085076"/>
    </source>
</evidence>
<accession>A0A9D5CYL8</accession>
<dbReference type="GO" id="GO:0005768">
    <property type="term" value="C:endosome"/>
    <property type="evidence" value="ECO:0007669"/>
    <property type="project" value="TreeGrafter"/>
</dbReference>
<evidence type="ECO:0000313" key="2">
    <source>
        <dbReference type="EMBL" id="KAJ0981369.1"/>
    </source>
</evidence>
<keyword evidence="1" id="KW-1133">Transmembrane helix</keyword>
<name>A0A9D5CYL8_9LILI</name>
<dbReference type="AlphaFoldDB" id="A0A9D5CYL8"/>
<protein>
    <submittedName>
        <fullName evidence="2">Uncharacterized protein</fullName>
    </submittedName>
</protein>
<feature type="transmembrane region" description="Helical" evidence="1">
    <location>
        <begin position="107"/>
        <end position="126"/>
    </location>
</feature>
<reference evidence="2" key="1">
    <citation type="submission" date="2021-03" db="EMBL/GenBank/DDBJ databases">
        <authorList>
            <person name="Li Z."/>
            <person name="Yang C."/>
        </authorList>
    </citation>
    <scope>NUCLEOTIDE SEQUENCE</scope>
    <source>
        <strain evidence="2">Dzin_1.0</strain>
        <tissue evidence="2">Leaf</tissue>
    </source>
</reference>
<proteinExistence type="predicted"/>
<evidence type="ECO:0000256" key="1">
    <source>
        <dbReference type="SAM" id="Phobius"/>
    </source>
</evidence>
<dbReference type="EMBL" id="JAGGNH010000002">
    <property type="protein sequence ID" value="KAJ0981369.1"/>
    <property type="molecule type" value="Genomic_DNA"/>
</dbReference>
<reference evidence="2" key="2">
    <citation type="journal article" date="2022" name="Hortic Res">
        <title>The genome of Dioscorea zingiberensis sheds light on the biosynthesis, origin and evolution of the medicinally important diosgenin saponins.</title>
        <authorList>
            <person name="Li Y."/>
            <person name="Tan C."/>
            <person name="Li Z."/>
            <person name="Guo J."/>
            <person name="Li S."/>
            <person name="Chen X."/>
            <person name="Wang C."/>
            <person name="Dai X."/>
            <person name="Yang H."/>
            <person name="Song W."/>
            <person name="Hou L."/>
            <person name="Xu J."/>
            <person name="Tong Z."/>
            <person name="Xu A."/>
            <person name="Yuan X."/>
            <person name="Wang W."/>
            <person name="Yang Q."/>
            <person name="Chen L."/>
            <person name="Sun Z."/>
            <person name="Wang K."/>
            <person name="Pan B."/>
            <person name="Chen J."/>
            <person name="Bao Y."/>
            <person name="Liu F."/>
            <person name="Qi X."/>
            <person name="Gang D.R."/>
            <person name="Wen J."/>
            <person name="Li J."/>
        </authorList>
    </citation>
    <scope>NUCLEOTIDE SEQUENCE</scope>
    <source>
        <strain evidence="2">Dzin_1.0</strain>
    </source>
</reference>
<dbReference type="Gene3D" id="3.40.140.10">
    <property type="entry name" value="Cytidine Deaminase, domain 2"/>
    <property type="match status" value="1"/>
</dbReference>
<organism evidence="2 3">
    <name type="scientific">Dioscorea zingiberensis</name>
    <dbReference type="NCBI Taxonomy" id="325984"/>
    <lineage>
        <taxon>Eukaryota</taxon>
        <taxon>Viridiplantae</taxon>
        <taxon>Streptophyta</taxon>
        <taxon>Embryophyta</taxon>
        <taxon>Tracheophyta</taxon>
        <taxon>Spermatophyta</taxon>
        <taxon>Magnoliopsida</taxon>
        <taxon>Liliopsida</taxon>
        <taxon>Dioscoreales</taxon>
        <taxon>Dioscoreaceae</taxon>
        <taxon>Dioscorea</taxon>
    </lineage>
</organism>
<keyword evidence="1" id="KW-0472">Membrane</keyword>
<comment type="caution">
    <text evidence="2">The sequence shown here is derived from an EMBL/GenBank/DDBJ whole genome shotgun (WGS) entry which is preliminary data.</text>
</comment>
<keyword evidence="1" id="KW-0812">Transmembrane</keyword>
<dbReference type="Proteomes" id="UP001085076">
    <property type="component" value="Miscellaneous, Linkage group lg02"/>
</dbReference>
<dbReference type="PANTHER" id="PTHR12947:SF19">
    <property type="entry name" value="AMSH-LIKE UBIQUITIN THIOESTERASE 1"/>
    <property type="match status" value="1"/>
</dbReference>
<dbReference type="GO" id="GO:0070536">
    <property type="term" value="P:protein K63-linked deubiquitination"/>
    <property type="evidence" value="ECO:0007669"/>
    <property type="project" value="TreeGrafter"/>
</dbReference>
<dbReference type="GO" id="GO:0071108">
    <property type="term" value="P:protein K48-linked deubiquitination"/>
    <property type="evidence" value="ECO:0007669"/>
    <property type="project" value="TreeGrafter"/>
</dbReference>
<sequence>MRSSIAAYKESPNEVLDAADEVKQPQFRTSSIAVAATRDHRISRRLSHSKSPTTSPIPNGTVSVSLDEKNRAFFVTALIIPKQESTSDSYLATNEEEIFDYQDKLSLFPLGWIHIMLLEAIAIVMAPRDGSRYKFNVSYYLSI</sequence>
<dbReference type="PANTHER" id="PTHR12947">
    <property type="entry name" value="AMSH-LIKE PROTEASE"/>
    <property type="match status" value="1"/>
</dbReference>
<gene>
    <name evidence="2" type="ORF">J5N97_009624</name>
</gene>
<dbReference type="OrthoDB" id="3640at2759"/>